<evidence type="ECO:0000313" key="3">
    <source>
        <dbReference type="Proteomes" id="UP000707245"/>
    </source>
</evidence>
<keyword evidence="2" id="KW-0808">Transferase</keyword>
<dbReference type="Gene3D" id="3.30.565.10">
    <property type="entry name" value="Histidine kinase-like ATPase, C-terminal domain"/>
    <property type="match status" value="1"/>
</dbReference>
<keyword evidence="2" id="KW-0418">Kinase</keyword>
<reference evidence="2 3" key="1">
    <citation type="submission" date="2020-07" db="EMBL/GenBank/DDBJ databases">
        <title>Halophilic bacteria isolated from french cheeses.</title>
        <authorList>
            <person name="Kothe C.I."/>
            <person name="Farah-Kraiem B."/>
            <person name="Renault P."/>
            <person name="Dridi B."/>
        </authorList>
    </citation>
    <scope>NUCLEOTIDE SEQUENCE [LARGE SCALE GENOMIC DNA]</scope>
    <source>
        <strain evidence="2 3">FME14</strain>
    </source>
</reference>
<protein>
    <submittedName>
        <fullName evidence="2">Sensor histidine kinase</fullName>
    </submittedName>
</protein>
<dbReference type="RefSeq" id="WP_192540320.1">
    <property type="nucleotide sequence ID" value="NZ_JBQDLW010000018.1"/>
</dbReference>
<evidence type="ECO:0000259" key="1">
    <source>
        <dbReference type="PROSITE" id="PS50109"/>
    </source>
</evidence>
<dbReference type="InterPro" id="IPR003594">
    <property type="entry name" value="HATPase_dom"/>
</dbReference>
<name>A0ABR9FGR7_9GAMM</name>
<organism evidence="2 3">
    <name type="scientific">Pseudoalteromonas prydzensis</name>
    <dbReference type="NCBI Taxonomy" id="182141"/>
    <lineage>
        <taxon>Bacteria</taxon>
        <taxon>Pseudomonadati</taxon>
        <taxon>Pseudomonadota</taxon>
        <taxon>Gammaproteobacteria</taxon>
        <taxon>Alteromonadales</taxon>
        <taxon>Pseudoalteromonadaceae</taxon>
        <taxon>Pseudoalteromonas</taxon>
    </lineage>
</organism>
<dbReference type="EMBL" id="RRZA01000002">
    <property type="protein sequence ID" value="MBE0456045.1"/>
    <property type="molecule type" value="Genomic_DNA"/>
</dbReference>
<keyword evidence="3" id="KW-1185">Reference proteome</keyword>
<dbReference type="Proteomes" id="UP000707245">
    <property type="component" value="Unassembled WGS sequence"/>
</dbReference>
<dbReference type="InterPro" id="IPR036890">
    <property type="entry name" value="HATPase_C_sf"/>
</dbReference>
<proteinExistence type="predicted"/>
<dbReference type="Pfam" id="PF02518">
    <property type="entry name" value="HATPase_c"/>
    <property type="match status" value="1"/>
</dbReference>
<dbReference type="SUPFAM" id="SSF55874">
    <property type="entry name" value="ATPase domain of HSP90 chaperone/DNA topoisomerase II/histidine kinase"/>
    <property type="match status" value="1"/>
</dbReference>
<comment type="caution">
    <text evidence="2">The sequence shown here is derived from an EMBL/GenBank/DDBJ whole genome shotgun (WGS) entry which is preliminary data.</text>
</comment>
<sequence>MIVFQDNGSGIDNAILKDIFTPFYSTNLGGNHLGLGLNVVFNAVKYNLFGNICAEPCQHGARFIITLPIDGPQAAKQRDET</sequence>
<feature type="domain" description="Histidine kinase" evidence="1">
    <location>
        <begin position="1"/>
        <end position="71"/>
    </location>
</feature>
<dbReference type="GO" id="GO:0016301">
    <property type="term" value="F:kinase activity"/>
    <property type="evidence" value="ECO:0007669"/>
    <property type="project" value="UniProtKB-KW"/>
</dbReference>
<accession>A0ABR9FGR7</accession>
<evidence type="ECO:0000313" key="2">
    <source>
        <dbReference type="EMBL" id="MBE0456045.1"/>
    </source>
</evidence>
<dbReference type="PROSITE" id="PS50109">
    <property type="entry name" value="HIS_KIN"/>
    <property type="match status" value="1"/>
</dbReference>
<dbReference type="InterPro" id="IPR005467">
    <property type="entry name" value="His_kinase_dom"/>
</dbReference>
<gene>
    <name evidence="2" type="ORF">EI167_00975</name>
</gene>